<keyword evidence="2" id="KW-1185">Reference proteome</keyword>
<evidence type="ECO:0000313" key="1">
    <source>
        <dbReference type="EMBL" id="CCA68760.1"/>
    </source>
</evidence>
<organism evidence="1 2">
    <name type="scientific">Serendipita indica (strain DSM 11827)</name>
    <name type="common">Root endophyte fungus</name>
    <name type="synonym">Piriformospora indica</name>
    <dbReference type="NCBI Taxonomy" id="1109443"/>
    <lineage>
        <taxon>Eukaryota</taxon>
        <taxon>Fungi</taxon>
        <taxon>Dikarya</taxon>
        <taxon>Basidiomycota</taxon>
        <taxon>Agaricomycotina</taxon>
        <taxon>Agaricomycetes</taxon>
        <taxon>Sebacinales</taxon>
        <taxon>Serendipitaceae</taxon>
        <taxon>Serendipita</taxon>
    </lineage>
</organism>
<name>G4TBP2_SERID</name>
<dbReference type="Proteomes" id="UP000007148">
    <property type="component" value="Unassembled WGS sequence"/>
</dbReference>
<comment type="caution">
    <text evidence="1">The sequence shown here is derived from an EMBL/GenBank/DDBJ whole genome shotgun (WGS) entry which is preliminary data.</text>
</comment>
<protein>
    <submittedName>
        <fullName evidence="1">Uncharacterized protein</fullName>
    </submittedName>
</protein>
<reference evidence="1 2" key="1">
    <citation type="journal article" date="2011" name="PLoS Pathog.">
        <title>Endophytic Life Strategies Decoded by Genome and Transcriptome Analyses of the Mutualistic Root Symbiont Piriformospora indica.</title>
        <authorList>
            <person name="Zuccaro A."/>
            <person name="Lahrmann U."/>
            <person name="Guldener U."/>
            <person name="Langen G."/>
            <person name="Pfiffi S."/>
            <person name="Biedenkopf D."/>
            <person name="Wong P."/>
            <person name="Samans B."/>
            <person name="Grimm C."/>
            <person name="Basiewicz M."/>
            <person name="Murat C."/>
            <person name="Martin F."/>
            <person name="Kogel K.H."/>
        </authorList>
    </citation>
    <scope>NUCLEOTIDE SEQUENCE [LARGE SCALE GENOMIC DNA]</scope>
    <source>
        <strain evidence="1 2">DSM 11827</strain>
    </source>
</reference>
<dbReference type="EMBL" id="CAFZ01000039">
    <property type="protein sequence ID" value="CCA68760.1"/>
    <property type="molecule type" value="Genomic_DNA"/>
</dbReference>
<evidence type="ECO:0000313" key="2">
    <source>
        <dbReference type="Proteomes" id="UP000007148"/>
    </source>
</evidence>
<dbReference type="OrthoDB" id="74201at2759"/>
<dbReference type="HOGENOM" id="CLU_2671958_0_0_1"/>
<accession>G4TBP2</accession>
<gene>
    <name evidence="1" type="ORF">PIIN_11843</name>
</gene>
<dbReference type="AlphaFoldDB" id="G4TBP2"/>
<dbReference type="STRING" id="1109443.G4TBP2"/>
<sequence>MSARVGLRKNAMNVGSTSNGLRNQAPEARVSDYLVGSVLDDALANGEQIDVFWPFSEGKIGNWAQAEALWHAHHS</sequence>
<dbReference type="InParanoid" id="G4TBP2"/>
<proteinExistence type="predicted"/>